<sequence>MKKIFFSFLIFLLTQIGFSQNNLLWQGYFSYNEIKDISVSPTTIYAASENALFSKNTIDNQIKTTNTVDGLSGQTISSIYYSTVFNKTLVGYENGLMIVINEADGTMLNVVDIISKQLPANMKKVNLFMEFEGIVYISCDFGIVQFNLNSMLFGDTYFIGDAGAEISVKQTAVHNGFIYAATNNGVRRASISSKNLNDYKQWELVTAGSWSGIEAFGTELIAVSNSGAVNKYDASTNSFIGLMVLPQPAVDTRANDTYLIITTATSVYVFNKQLSLTRQINNNQIPDYNPVFSCATSIEDVIYIGTKENGLLTTTISTVASFENTTPMGPSRNNIFAFQTTSSSLWAVYGDYDVSYNPYDLDSYGISKLSQAGWLNIPYKTVLGAKSICRIIVNPNKEDEVYASSFFSGLLKIEADEPTVLYDQTNSGLESLTFAGLNYFDVRINGAAFDKSGDLWVTNSRVKNGLKVLKTNGQWQSFSMDNILDSSEDNSFGRMVIDKNGTKWMTTNRDGVVGFNESANTFKKITIGTDTGNLPASDVRAVAVDNRNQLWIGTIKGLRVLSNVGNFQTADQLTANPIIILDDNLAQELLYEQFITAIAVDGANNKWIGTADSGLFMVSPNGQETKYHFTINNSPLPSNIINDIDINSATGEVFIATAKGLISFKGIATKASEDLNNAYVYPNPVRPEYDGTVKIAGLINKANIKITDIAGNLVYEAISEGGTMEWDTTAFGKYKVASGVYMIFISAQDGVETKVKKVMIIR</sequence>
<keyword evidence="1" id="KW-0732">Signal</keyword>
<dbReference type="InterPro" id="IPR011110">
    <property type="entry name" value="Reg_prop"/>
</dbReference>
<evidence type="ECO:0000256" key="1">
    <source>
        <dbReference type="ARBA" id="ARBA00022729"/>
    </source>
</evidence>
<evidence type="ECO:0000313" key="4">
    <source>
        <dbReference type="Proteomes" id="UP000183658"/>
    </source>
</evidence>
<accession>A0A1H9D4X3</accession>
<dbReference type="Pfam" id="PF07494">
    <property type="entry name" value="Reg_prop"/>
    <property type="match status" value="1"/>
</dbReference>
<dbReference type="NCBIfam" id="TIGR04183">
    <property type="entry name" value="Por_Secre_tail"/>
    <property type="match status" value="1"/>
</dbReference>
<proteinExistence type="predicted"/>
<dbReference type="InterPro" id="IPR015943">
    <property type="entry name" value="WD40/YVTN_repeat-like_dom_sf"/>
</dbReference>
<name>A0A1H9D4X3_FLAFI</name>
<dbReference type="EMBL" id="FOFZ01000001">
    <property type="protein sequence ID" value="SEQ07903.1"/>
    <property type="molecule type" value="Genomic_DNA"/>
</dbReference>
<dbReference type="AlphaFoldDB" id="A0A1H9D4X3"/>
<keyword evidence="4" id="KW-1185">Reference proteome</keyword>
<dbReference type="InterPro" id="IPR026444">
    <property type="entry name" value="Secre_tail"/>
</dbReference>
<feature type="domain" description="PorZ N-terminal beta-propeller" evidence="2">
    <location>
        <begin position="44"/>
        <end position="203"/>
    </location>
</feature>
<dbReference type="OrthoDB" id="9807410at2"/>
<dbReference type="SUPFAM" id="SSF101898">
    <property type="entry name" value="NHL repeat"/>
    <property type="match status" value="1"/>
</dbReference>
<gene>
    <name evidence="3" type="ORF">SAMN05444355_101358</name>
</gene>
<dbReference type="InterPro" id="IPR048954">
    <property type="entry name" value="PorZ_N"/>
</dbReference>
<organism evidence="3 4">
    <name type="scientific">Flavobacterium frigoris</name>
    <dbReference type="NCBI Taxonomy" id="229204"/>
    <lineage>
        <taxon>Bacteria</taxon>
        <taxon>Pseudomonadati</taxon>
        <taxon>Bacteroidota</taxon>
        <taxon>Flavobacteriia</taxon>
        <taxon>Flavobacteriales</taxon>
        <taxon>Flavobacteriaceae</taxon>
        <taxon>Flavobacterium</taxon>
    </lineage>
</organism>
<protein>
    <submittedName>
        <fullName evidence="3">Por secretion system C-terminal sorting domain-containing protein</fullName>
    </submittedName>
</protein>
<dbReference type="RefSeq" id="WP_074720588.1">
    <property type="nucleotide sequence ID" value="NZ_CBCRVS010000002.1"/>
</dbReference>
<dbReference type="Proteomes" id="UP000183658">
    <property type="component" value="Unassembled WGS sequence"/>
</dbReference>
<evidence type="ECO:0000313" key="3">
    <source>
        <dbReference type="EMBL" id="SEQ07903.1"/>
    </source>
</evidence>
<dbReference type="SUPFAM" id="SSF69322">
    <property type="entry name" value="Tricorn protease domain 2"/>
    <property type="match status" value="1"/>
</dbReference>
<dbReference type="Pfam" id="PF21544">
    <property type="entry name" value="PorZ_N_b_propeller"/>
    <property type="match status" value="1"/>
</dbReference>
<reference evidence="4" key="1">
    <citation type="submission" date="2016-10" db="EMBL/GenBank/DDBJ databases">
        <authorList>
            <person name="Varghese N."/>
            <person name="Submissions S."/>
        </authorList>
    </citation>
    <scope>NUCLEOTIDE SEQUENCE [LARGE SCALE GENOMIC DNA]</scope>
    <source>
        <strain evidence="4">DSM 15719</strain>
    </source>
</reference>
<dbReference type="Gene3D" id="2.130.10.10">
    <property type="entry name" value="YVTN repeat-like/Quinoprotein amine dehydrogenase"/>
    <property type="match status" value="2"/>
</dbReference>
<evidence type="ECO:0000259" key="2">
    <source>
        <dbReference type="Pfam" id="PF21544"/>
    </source>
</evidence>